<dbReference type="Proteomes" id="UP000620156">
    <property type="component" value="Unassembled WGS sequence"/>
</dbReference>
<dbReference type="PANTHER" id="PTHR46825:SF7">
    <property type="entry name" value="D-ALANYL-D-ALANINE CARBOXYPEPTIDASE"/>
    <property type="match status" value="1"/>
</dbReference>
<dbReference type="InterPro" id="IPR012338">
    <property type="entry name" value="Beta-lactam/transpept-like"/>
</dbReference>
<accession>A0A918BD95</accession>
<dbReference type="PROSITE" id="PS51318">
    <property type="entry name" value="TAT"/>
    <property type="match status" value="1"/>
</dbReference>
<feature type="region of interest" description="Disordered" evidence="1">
    <location>
        <begin position="1"/>
        <end position="28"/>
    </location>
</feature>
<organism evidence="3 4">
    <name type="scientific">Streptomyces ruber</name>
    <dbReference type="NCBI Taxonomy" id="83378"/>
    <lineage>
        <taxon>Bacteria</taxon>
        <taxon>Bacillati</taxon>
        <taxon>Actinomycetota</taxon>
        <taxon>Actinomycetes</taxon>
        <taxon>Kitasatosporales</taxon>
        <taxon>Streptomycetaceae</taxon>
        <taxon>Streptomyces</taxon>
    </lineage>
</organism>
<dbReference type="GO" id="GO:0016787">
    <property type="term" value="F:hydrolase activity"/>
    <property type="evidence" value="ECO:0007669"/>
    <property type="project" value="UniProtKB-KW"/>
</dbReference>
<feature type="compositionally biased region" description="Polar residues" evidence="1">
    <location>
        <begin position="1"/>
        <end position="13"/>
    </location>
</feature>
<dbReference type="SUPFAM" id="SSF56601">
    <property type="entry name" value="beta-lactamase/transpeptidase-like"/>
    <property type="match status" value="1"/>
</dbReference>
<reference evidence="3" key="2">
    <citation type="submission" date="2020-09" db="EMBL/GenBank/DDBJ databases">
        <authorList>
            <person name="Sun Q."/>
            <person name="Ohkuma M."/>
        </authorList>
    </citation>
    <scope>NUCLEOTIDE SEQUENCE</scope>
    <source>
        <strain evidence="3">JCM 3131</strain>
    </source>
</reference>
<feature type="region of interest" description="Disordered" evidence="1">
    <location>
        <begin position="55"/>
        <end position="85"/>
    </location>
</feature>
<dbReference type="Gene3D" id="3.40.710.10">
    <property type="entry name" value="DD-peptidase/beta-lactamase superfamily"/>
    <property type="match status" value="1"/>
</dbReference>
<gene>
    <name evidence="3" type="ORF">GCM10010145_21850</name>
</gene>
<dbReference type="InterPro" id="IPR001466">
    <property type="entry name" value="Beta-lactam-related"/>
</dbReference>
<dbReference type="InterPro" id="IPR050491">
    <property type="entry name" value="AmpC-like"/>
</dbReference>
<sequence>MHMTTCASRSETGATMRLARPSTRRRPTRRRVHLAAAASTAILSLAVAAVPAQAAPRPSAPDGASTVSLTATVSGPSATSRTGGLDRTALRETLDALHQAGMYGAYSAVRDGSDRWKGAAGVVDVDTGRPVRADFEHRIGSVTKTFTAVAVLQQVQRGRIDLDAPIGRYLPELVRGERGREVTVRMLLNHTSGIGDYILGALPELATDPGKALDGARLRHWEPEELVRIGLAAEPAPRRGTFSYSNTNYIVAGLLLEKVTGQDAEDYITREVIREAGLRHTYFPDSPRLTGPHARMYESFYGYIDPPRDYGVYDASLFGTAGAMVSTTQDLNDFFRRLLGGKLLGPEALRAMKTTVPMAEGSAAGYGLGIYTQPLGGRSYWGHDGIVFGAGTLALSSEDGRRQLAVGYNLTKYQRFDESGEEIVELPNPIDPAFGNHVVTALTDTFPSAAPDDAPSLLSVERLSR</sequence>
<dbReference type="EMBL" id="BMQK01000003">
    <property type="protein sequence ID" value="GGQ52099.1"/>
    <property type="molecule type" value="Genomic_DNA"/>
</dbReference>
<evidence type="ECO:0000313" key="3">
    <source>
        <dbReference type="EMBL" id="GGQ52099.1"/>
    </source>
</evidence>
<reference evidence="3" key="1">
    <citation type="journal article" date="2014" name="Int. J. Syst. Evol. Microbiol.">
        <title>Complete genome sequence of Corynebacterium casei LMG S-19264T (=DSM 44701T), isolated from a smear-ripened cheese.</title>
        <authorList>
            <consortium name="US DOE Joint Genome Institute (JGI-PGF)"/>
            <person name="Walter F."/>
            <person name="Albersmeier A."/>
            <person name="Kalinowski J."/>
            <person name="Ruckert C."/>
        </authorList>
    </citation>
    <scope>NUCLEOTIDE SEQUENCE</scope>
    <source>
        <strain evidence="3">JCM 3131</strain>
    </source>
</reference>
<evidence type="ECO:0000259" key="2">
    <source>
        <dbReference type="Pfam" id="PF00144"/>
    </source>
</evidence>
<comment type="caution">
    <text evidence="3">The sequence shown here is derived from an EMBL/GenBank/DDBJ whole genome shotgun (WGS) entry which is preliminary data.</text>
</comment>
<evidence type="ECO:0000256" key="1">
    <source>
        <dbReference type="SAM" id="MobiDB-lite"/>
    </source>
</evidence>
<keyword evidence="3" id="KW-0378">Hydrolase</keyword>
<dbReference type="AlphaFoldDB" id="A0A918BD95"/>
<dbReference type="PANTHER" id="PTHR46825">
    <property type="entry name" value="D-ALANYL-D-ALANINE-CARBOXYPEPTIDASE/ENDOPEPTIDASE AMPH"/>
    <property type="match status" value="1"/>
</dbReference>
<evidence type="ECO:0000313" key="4">
    <source>
        <dbReference type="Proteomes" id="UP000620156"/>
    </source>
</evidence>
<protein>
    <submittedName>
        <fullName evidence="3">Hydrolase</fullName>
    </submittedName>
</protein>
<name>A0A918BD95_9ACTN</name>
<feature type="compositionally biased region" description="Polar residues" evidence="1">
    <location>
        <begin position="65"/>
        <end position="82"/>
    </location>
</feature>
<dbReference type="Pfam" id="PF00144">
    <property type="entry name" value="Beta-lactamase"/>
    <property type="match status" value="1"/>
</dbReference>
<proteinExistence type="predicted"/>
<feature type="domain" description="Beta-lactamase-related" evidence="2">
    <location>
        <begin position="98"/>
        <end position="395"/>
    </location>
</feature>
<keyword evidence="4" id="KW-1185">Reference proteome</keyword>
<dbReference type="InterPro" id="IPR006311">
    <property type="entry name" value="TAT_signal"/>
</dbReference>